<dbReference type="Pfam" id="PF01609">
    <property type="entry name" value="DDE_Tnp_1"/>
    <property type="match status" value="1"/>
</dbReference>
<dbReference type="EMBL" id="NIDE01000020">
    <property type="protein sequence ID" value="OWK34393.1"/>
    <property type="molecule type" value="Genomic_DNA"/>
</dbReference>
<evidence type="ECO:0000313" key="3">
    <source>
        <dbReference type="EMBL" id="OWK34393.1"/>
    </source>
</evidence>
<dbReference type="Pfam" id="PF13340">
    <property type="entry name" value="DUF4096"/>
    <property type="match status" value="1"/>
</dbReference>
<feature type="domain" description="Insertion element IS402-like" evidence="2">
    <location>
        <begin position="15"/>
        <end position="91"/>
    </location>
</feature>
<dbReference type="GO" id="GO:0006313">
    <property type="term" value="P:DNA transposition"/>
    <property type="evidence" value="ECO:0007669"/>
    <property type="project" value="InterPro"/>
</dbReference>
<dbReference type="RefSeq" id="WP_088255705.1">
    <property type="nucleotide sequence ID" value="NZ_NIDE01000006.1"/>
</dbReference>
<feature type="domain" description="Transposase IS4-like" evidence="1">
    <location>
        <begin position="124"/>
        <end position="269"/>
    </location>
</feature>
<gene>
    <name evidence="5" type="ORF">FRUB_08679</name>
    <name evidence="3" type="ORF">FRUB_10364</name>
    <name evidence="4" type="ORF">FRUB_10584</name>
</gene>
<dbReference type="Proteomes" id="UP000214646">
    <property type="component" value="Unassembled WGS sequence"/>
</dbReference>
<dbReference type="NCBIfam" id="NF033580">
    <property type="entry name" value="transpos_IS5_3"/>
    <property type="match status" value="1"/>
</dbReference>
<organism evidence="4 6">
    <name type="scientific">Fimbriiglobus ruber</name>
    <dbReference type="NCBI Taxonomy" id="1908690"/>
    <lineage>
        <taxon>Bacteria</taxon>
        <taxon>Pseudomonadati</taxon>
        <taxon>Planctomycetota</taxon>
        <taxon>Planctomycetia</taxon>
        <taxon>Gemmatales</taxon>
        <taxon>Gemmataceae</taxon>
        <taxon>Fimbriiglobus</taxon>
    </lineage>
</organism>
<sequence length="281" mass="32135">MTADRESILPTIWEVSDDLWARIEPILAAAWPRRDPRGRHHADWRRCLNGIIYQMRTGCQWNALPKVLGDDSTVHRWYQRWCRLGVMEKIWADLVQTCDDLGQVHWDWQSADGCMGKARHGGDHIGKNPTDRGKNGTKRSIVVDEQGGPLGVVIDGANRHDAKLLKATIEAIVIERPDPKEHEQHLCLDKAYDNPSGQSAASEAQYTPHIRRIGEEKTTVTAKHPDGKPRRWVVERTLSWLNRCRAILVRYAKNGKNYLGLVQLACSLIWYRRLFRLNGLG</sequence>
<dbReference type="OrthoDB" id="120306at2"/>
<evidence type="ECO:0000259" key="2">
    <source>
        <dbReference type="Pfam" id="PF13340"/>
    </source>
</evidence>
<evidence type="ECO:0000313" key="5">
    <source>
        <dbReference type="EMBL" id="OWK36116.1"/>
    </source>
</evidence>
<evidence type="ECO:0000313" key="4">
    <source>
        <dbReference type="EMBL" id="OWK34613.1"/>
    </source>
</evidence>
<dbReference type="InterPro" id="IPR002559">
    <property type="entry name" value="Transposase_11"/>
</dbReference>
<dbReference type="PANTHER" id="PTHR30007:SF0">
    <property type="entry name" value="TRANSPOSASE"/>
    <property type="match status" value="1"/>
</dbReference>
<accession>A0A225D102</accession>
<dbReference type="InterPro" id="IPR025161">
    <property type="entry name" value="IS402-like_dom"/>
</dbReference>
<dbReference type="EMBL" id="NIDE01000017">
    <property type="protein sequence ID" value="OWK36116.1"/>
    <property type="molecule type" value="Genomic_DNA"/>
</dbReference>
<keyword evidence="6" id="KW-1185">Reference proteome</keyword>
<dbReference type="GO" id="GO:0003677">
    <property type="term" value="F:DNA binding"/>
    <property type="evidence" value="ECO:0007669"/>
    <property type="project" value="InterPro"/>
</dbReference>
<name>A0A225D102_9BACT</name>
<dbReference type="GO" id="GO:0004803">
    <property type="term" value="F:transposase activity"/>
    <property type="evidence" value="ECO:0007669"/>
    <property type="project" value="InterPro"/>
</dbReference>
<reference evidence="4" key="2">
    <citation type="journal article" date="2018" name="Appl. Environ. Microbiol.">
        <title>Genome Analysis of Fimbriiglobus ruber SP5(T), a Planctomycete with Confirmed Chitinolytic Capability.</title>
        <authorList>
            <person name="Ravin N.V."/>
            <person name="Rakitin A.L."/>
            <person name="Ivanova A.A."/>
            <person name="Beletsky A.V."/>
            <person name="Kulichevskaya I.S."/>
            <person name="Mardanov A.V."/>
            <person name="Dedysh S.N."/>
        </authorList>
    </citation>
    <scope>NUCLEOTIDE SEQUENCE</scope>
    <source>
        <strain evidence="4">SP5</strain>
    </source>
</reference>
<proteinExistence type="predicted"/>
<reference evidence="6" key="1">
    <citation type="submission" date="2017-06" db="EMBL/GenBank/DDBJ databases">
        <title>Genome analysis of Fimbriiglobus ruber SP5, the first member of the order Planctomycetales with confirmed chitinolytic capability.</title>
        <authorList>
            <person name="Ravin N.V."/>
            <person name="Rakitin A.L."/>
            <person name="Ivanova A.A."/>
            <person name="Beletsky A.V."/>
            <person name="Kulichevskaya I.S."/>
            <person name="Mardanov A.V."/>
            <person name="Dedysh S.N."/>
        </authorList>
    </citation>
    <scope>NUCLEOTIDE SEQUENCE [LARGE SCALE GENOMIC DNA]</scope>
    <source>
        <strain evidence="6">SP5</strain>
    </source>
</reference>
<dbReference type="EMBL" id="NIDE01000020">
    <property type="protein sequence ID" value="OWK34613.1"/>
    <property type="molecule type" value="Genomic_DNA"/>
</dbReference>
<evidence type="ECO:0000259" key="1">
    <source>
        <dbReference type="Pfam" id="PF01609"/>
    </source>
</evidence>
<protein>
    <submittedName>
        <fullName evidence="4">Mobile element protein</fullName>
    </submittedName>
</protein>
<comment type="caution">
    <text evidence="4">The sequence shown here is derived from an EMBL/GenBank/DDBJ whole genome shotgun (WGS) entry which is preliminary data.</text>
</comment>
<dbReference type="AlphaFoldDB" id="A0A225D102"/>
<evidence type="ECO:0000313" key="6">
    <source>
        <dbReference type="Proteomes" id="UP000214646"/>
    </source>
</evidence>
<dbReference type="PANTHER" id="PTHR30007">
    <property type="entry name" value="PHP DOMAIN PROTEIN"/>
    <property type="match status" value="1"/>
</dbReference>